<evidence type="ECO:0000313" key="4">
    <source>
        <dbReference type="Proteomes" id="UP001233271"/>
    </source>
</evidence>
<dbReference type="KEGG" id="ccac:CcaHIS019_0705660"/>
<evidence type="ECO:0000259" key="2">
    <source>
        <dbReference type="Pfam" id="PF07992"/>
    </source>
</evidence>
<dbReference type="FunFam" id="3.50.50.60:FF:000380">
    <property type="entry name" value="Chromosome 1, whole genome shotgun sequence"/>
    <property type="match status" value="1"/>
</dbReference>
<dbReference type="EMBL" id="AP028219">
    <property type="protein sequence ID" value="BEI94985.1"/>
    <property type="molecule type" value="Genomic_DNA"/>
</dbReference>
<sequence>MTIPNPTPTKTVVVLGSAYGGIGAAGSLARRLPPDWRVVVIDRNTHANHVYPFPRFTVLPQHAPKAFLPLTQVLANGRVTEFQPNVPPQDRTGSPLPPAGPLNHDSPHRQIHGTITALSRNSVTFTTNGLGDASDRVETVDFDYCVYALGGALSEPCDVWGEHERGHARTGTKKGGVAFLERKGSVVEAAESVIVVGGGALGIQFATDIKDVHPSKSVTLLHSRTRLMPIYAKGLHDQVVRRCADLGINVILGERVVEWPTNPGVVDGSPKTITTDKGSRLSADLVLVCTGSRPHSSFMASLDPTTVAENGCIRVNEALQVQGEGLDHMFAIGDCADTTAIRAGHMSFAMGNVAARNIIRLIQGGEMEKYVPEAAKIKVTLGITHNCVASEIEAVQGDNGVEDIGAKGMWALAGAQGMPDDA</sequence>
<dbReference type="AlphaFoldDB" id="A0AA48LAL9"/>
<dbReference type="SUPFAM" id="SSF51905">
    <property type="entry name" value="FAD/NAD(P)-binding domain"/>
    <property type="match status" value="1"/>
</dbReference>
<evidence type="ECO:0000313" key="3">
    <source>
        <dbReference type="EMBL" id="BEI94985.1"/>
    </source>
</evidence>
<dbReference type="GO" id="GO:0050660">
    <property type="term" value="F:flavin adenine dinucleotide binding"/>
    <property type="evidence" value="ECO:0007669"/>
    <property type="project" value="TreeGrafter"/>
</dbReference>
<dbReference type="Pfam" id="PF07992">
    <property type="entry name" value="Pyr_redox_2"/>
    <property type="match status" value="1"/>
</dbReference>
<dbReference type="InterPro" id="IPR036188">
    <property type="entry name" value="FAD/NAD-bd_sf"/>
</dbReference>
<dbReference type="GO" id="GO:0004174">
    <property type="term" value="F:electron-transferring-flavoprotein dehydrogenase activity"/>
    <property type="evidence" value="ECO:0007669"/>
    <property type="project" value="TreeGrafter"/>
</dbReference>
<feature type="region of interest" description="Disordered" evidence="1">
    <location>
        <begin position="82"/>
        <end position="101"/>
    </location>
</feature>
<dbReference type="GO" id="GO:0005737">
    <property type="term" value="C:cytoplasm"/>
    <property type="evidence" value="ECO:0007669"/>
    <property type="project" value="TreeGrafter"/>
</dbReference>
<keyword evidence="4" id="KW-1185">Reference proteome</keyword>
<dbReference type="Gene3D" id="3.50.50.100">
    <property type="match status" value="1"/>
</dbReference>
<dbReference type="Proteomes" id="UP001233271">
    <property type="component" value="Chromosome 7b"/>
</dbReference>
<organism evidence="3 4">
    <name type="scientific">Cutaneotrichosporon cavernicola</name>
    <dbReference type="NCBI Taxonomy" id="279322"/>
    <lineage>
        <taxon>Eukaryota</taxon>
        <taxon>Fungi</taxon>
        <taxon>Dikarya</taxon>
        <taxon>Basidiomycota</taxon>
        <taxon>Agaricomycotina</taxon>
        <taxon>Tremellomycetes</taxon>
        <taxon>Trichosporonales</taxon>
        <taxon>Trichosporonaceae</taxon>
        <taxon>Cutaneotrichosporon</taxon>
    </lineage>
</organism>
<dbReference type="PRINTS" id="PR00411">
    <property type="entry name" value="PNDRDTASEI"/>
</dbReference>
<name>A0AA48LAL9_9TREE</name>
<gene>
    <name evidence="3" type="primary">AIFM2</name>
    <name evidence="3" type="ORF">CcaverHIS019_0705660</name>
</gene>
<feature type="domain" description="FAD/NAD(P)-binding" evidence="2">
    <location>
        <begin position="11"/>
        <end position="343"/>
    </location>
</feature>
<dbReference type="PRINTS" id="PR00368">
    <property type="entry name" value="FADPNR"/>
</dbReference>
<evidence type="ECO:0000256" key="1">
    <source>
        <dbReference type="SAM" id="MobiDB-lite"/>
    </source>
</evidence>
<dbReference type="PANTHER" id="PTHR43735">
    <property type="entry name" value="APOPTOSIS-INDUCING FACTOR 1"/>
    <property type="match status" value="1"/>
</dbReference>
<dbReference type="InterPro" id="IPR023753">
    <property type="entry name" value="FAD/NAD-binding_dom"/>
</dbReference>
<proteinExistence type="predicted"/>
<dbReference type="GeneID" id="85498855"/>
<dbReference type="PANTHER" id="PTHR43735:SF2">
    <property type="entry name" value="FE-REGULATED PROTEIN 8"/>
    <property type="match status" value="1"/>
</dbReference>
<protein>
    <recommendedName>
        <fullName evidence="2">FAD/NAD(P)-binding domain-containing protein</fullName>
    </recommendedName>
</protein>
<reference evidence="3" key="1">
    <citation type="journal article" date="2023" name="BMC Genomics">
        <title>Chromosome-level genome assemblies of Cutaneotrichosporon spp. (Trichosporonales, Basidiomycota) reveal imbalanced evolution between nucleotide sequences and chromosome synteny.</title>
        <authorList>
            <person name="Kobayashi Y."/>
            <person name="Kayamori A."/>
            <person name="Aoki K."/>
            <person name="Shiwa Y."/>
            <person name="Matsutani M."/>
            <person name="Fujita N."/>
            <person name="Sugita T."/>
            <person name="Iwasaki W."/>
            <person name="Tanaka N."/>
            <person name="Takashima M."/>
        </authorList>
    </citation>
    <scope>NUCLEOTIDE SEQUENCE</scope>
    <source>
        <strain evidence="3">HIS019</strain>
    </source>
</reference>
<accession>A0AA48LAL9</accession>
<dbReference type="RefSeq" id="XP_060460250.1">
    <property type="nucleotide sequence ID" value="XM_060604014.1"/>
</dbReference>